<keyword evidence="15" id="KW-1185">Reference proteome</keyword>
<feature type="binding site" evidence="10">
    <location>
        <position position="328"/>
    </location>
    <ligand>
        <name>substrate</name>
    </ligand>
</feature>
<dbReference type="CAZy" id="GH1">
    <property type="family name" value="Glycoside Hydrolase Family 1"/>
</dbReference>
<evidence type="ECO:0000256" key="7">
    <source>
        <dbReference type="ARBA" id="ARBA00023295"/>
    </source>
</evidence>
<feature type="binding site" evidence="10">
    <location>
        <position position="200"/>
    </location>
    <ligand>
        <name>substrate</name>
    </ligand>
</feature>
<dbReference type="PANTHER" id="PTHR10353:SF36">
    <property type="entry name" value="LP05116P"/>
    <property type="match status" value="1"/>
</dbReference>
<keyword evidence="6" id="KW-0119">Carbohydrate metabolism</keyword>
<dbReference type="InterPro" id="IPR017736">
    <property type="entry name" value="Glyco_hydro_1_beta-glucosidase"/>
</dbReference>
<accession>D6Y6J1</accession>
<feature type="binding site" evidence="10">
    <location>
        <begin position="445"/>
        <end position="446"/>
    </location>
    <ligand>
        <name>substrate</name>
    </ligand>
</feature>
<evidence type="ECO:0000256" key="5">
    <source>
        <dbReference type="ARBA" id="ARBA00023001"/>
    </source>
</evidence>
<organism evidence="14 15">
    <name type="scientific">Thermobispora bispora (strain ATCC 19993 / DSM 43833 / CBS 139.67 / JCM 10125 / KCTC 9307 / NBRC 14880 / R51)</name>
    <dbReference type="NCBI Taxonomy" id="469371"/>
    <lineage>
        <taxon>Bacteria</taxon>
        <taxon>Bacillati</taxon>
        <taxon>Actinomycetota</taxon>
        <taxon>Actinomycetes</taxon>
        <taxon>Streptosporangiales</taxon>
        <taxon>Streptosporangiaceae</taxon>
        <taxon>Thermobispora</taxon>
    </lineage>
</organism>
<dbReference type="Pfam" id="PF00232">
    <property type="entry name" value="Glyco_hydro_1"/>
    <property type="match status" value="1"/>
</dbReference>
<dbReference type="GO" id="GO:0005829">
    <property type="term" value="C:cytosol"/>
    <property type="evidence" value="ECO:0007669"/>
    <property type="project" value="TreeGrafter"/>
</dbReference>
<evidence type="ECO:0000313" key="14">
    <source>
        <dbReference type="EMBL" id="ADG87563.1"/>
    </source>
</evidence>
<evidence type="ECO:0000256" key="4">
    <source>
        <dbReference type="ARBA" id="ARBA00022801"/>
    </source>
</evidence>
<dbReference type="PRINTS" id="PR00131">
    <property type="entry name" value="GLHYDRLASE1"/>
</dbReference>
<keyword evidence="8" id="KW-0624">Polysaccharide degradation</keyword>
<evidence type="ECO:0000256" key="1">
    <source>
        <dbReference type="ARBA" id="ARBA00000448"/>
    </source>
</evidence>
<dbReference type="STRING" id="469371.Tbis_0839"/>
<dbReference type="HOGENOM" id="CLU_001859_1_3_11"/>
<name>D6Y6J1_THEBD</name>
<comment type="catalytic activity">
    <reaction evidence="1 12">
        <text>Hydrolysis of terminal, non-reducing beta-D-glucosyl residues with release of beta-D-glucose.</text>
        <dbReference type="EC" id="3.2.1.21"/>
    </reaction>
</comment>
<evidence type="ECO:0000256" key="3">
    <source>
        <dbReference type="ARBA" id="ARBA00012744"/>
    </source>
</evidence>
<dbReference type="PROSITE" id="PS00653">
    <property type="entry name" value="GLYCOSYL_HYDROL_F1_2"/>
    <property type="match status" value="1"/>
</dbReference>
<feature type="region of interest" description="Disordered" evidence="13">
    <location>
        <begin position="1"/>
        <end position="35"/>
    </location>
</feature>
<evidence type="ECO:0000256" key="12">
    <source>
        <dbReference type="RuleBase" id="RU361175"/>
    </source>
</evidence>
<feature type="binding site" evidence="10">
    <location>
        <position position="438"/>
    </location>
    <ligand>
        <name>substrate</name>
    </ligand>
</feature>
<reference evidence="14 15" key="1">
    <citation type="submission" date="2010-01" db="EMBL/GenBank/DDBJ databases">
        <title>The complete genome of Thermobispora bispora DSM 43833.</title>
        <authorList>
            <consortium name="US DOE Joint Genome Institute (JGI-PGF)"/>
            <person name="Lucas S."/>
            <person name="Copeland A."/>
            <person name="Lapidus A."/>
            <person name="Glavina del Rio T."/>
            <person name="Dalin E."/>
            <person name="Tice H."/>
            <person name="Bruce D."/>
            <person name="Goodwin L."/>
            <person name="Pitluck S."/>
            <person name="Kyrpides N."/>
            <person name="Mavromatis K."/>
            <person name="Ivanova N."/>
            <person name="Mikhailova N."/>
            <person name="Chertkov O."/>
            <person name="Brettin T."/>
            <person name="Detter J.C."/>
            <person name="Han C."/>
            <person name="Larimer F."/>
            <person name="Land M."/>
            <person name="Hauser L."/>
            <person name="Markowitz V."/>
            <person name="Cheng J.-F."/>
            <person name="Hugenholtz P."/>
            <person name="Woyke T."/>
            <person name="Wu D."/>
            <person name="Jando M."/>
            <person name="Schneider S."/>
            <person name="Klenk H.-P."/>
            <person name="Eisen J.A."/>
        </authorList>
    </citation>
    <scope>NUCLEOTIDE SEQUENCE [LARGE SCALE GENOMIC DNA]</scope>
    <source>
        <strain evidence="15">ATCC 19993 / DSM 43833 / CBS 139.67 / JCM 10125 / KCTC 9307 / NBRC 14880 / R51</strain>
    </source>
</reference>
<dbReference type="InterPro" id="IPR033132">
    <property type="entry name" value="GH_1_N_CS"/>
</dbReference>
<keyword evidence="7 12" id="KW-0326">Glycosidase</keyword>
<dbReference type="InterPro" id="IPR017853">
    <property type="entry name" value="GH"/>
</dbReference>
<dbReference type="EMBL" id="CP001874">
    <property type="protein sequence ID" value="ADG87563.1"/>
    <property type="molecule type" value="Genomic_DNA"/>
</dbReference>
<gene>
    <name evidence="14" type="ordered locus">Tbis_0839</name>
</gene>
<sequence>MTESAMTSRGRAEDDGGDLVAAGSSRDTRGEPDAARGDLVFPDGFIWGAATAAYQIEGAVAEDGRGASIWDVFSHTPGKVASGHTGDIACDHYHRYADDVRLMAGLGLTAYRFSVAWPRIVPDGSGPVNPAGLDFYDRLVDELLGHGITPYPTLYHWDLPQTLEDRGGWAARDTAYRFAEYALAVHRRLGDRVRCWITLNEPWVAAFLGYATGEHAPGRRDVPAAFRAVHHLLLGHGLAASALRSAGAAQLALTLSLSPVIEARPGSGEAAARVDALANRQFLDPALRGRYPEEVLKIMAGHGGLGHIRDGDLETIHQPLDLLGVNYYSPTYVSAAEGEPANPAFPGSEGIRFERPDRPVTAMGWPIDADGLRTLLLRLSRDYPEVGLIITENGAAFDDRADGDRVHDPERIAYLDGHLRAVHDAIMAGADLRGYFVWSLLDNFEWAYGYHKRFGIVYVDYTTMRRIPKESALWYRDVVRRNGLRNGE</sequence>
<dbReference type="NCBIfam" id="TIGR03356">
    <property type="entry name" value="BGL"/>
    <property type="match status" value="1"/>
</dbReference>
<feature type="binding site" evidence="10">
    <location>
        <position position="55"/>
    </location>
    <ligand>
        <name>substrate</name>
    </ligand>
</feature>
<evidence type="ECO:0000256" key="9">
    <source>
        <dbReference type="PIRSR" id="PIRSR617736-1"/>
    </source>
</evidence>
<dbReference type="SUPFAM" id="SSF51445">
    <property type="entry name" value="(Trans)glycosidases"/>
    <property type="match status" value="1"/>
</dbReference>
<evidence type="ECO:0000256" key="10">
    <source>
        <dbReference type="PIRSR" id="PIRSR617736-2"/>
    </source>
</evidence>
<proteinExistence type="inferred from homology"/>
<keyword evidence="4 12" id="KW-0378">Hydrolase</keyword>
<evidence type="ECO:0000313" key="15">
    <source>
        <dbReference type="Proteomes" id="UP000006640"/>
    </source>
</evidence>
<evidence type="ECO:0000256" key="13">
    <source>
        <dbReference type="SAM" id="MobiDB-lite"/>
    </source>
</evidence>
<feature type="binding site" evidence="10">
    <location>
        <position position="156"/>
    </location>
    <ligand>
        <name>substrate</name>
    </ligand>
</feature>
<comment type="similarity">
    <text evidence="2 12">Belongs to the glycosyl hydrolase 1 family.</text>
</comment>
<evidence type="ECO:0000256" key="6">
    <source>
        <dbReference type="ARBA" id="ARBA00023277"/>
    </source>
</evidence>
<dbReference type="InterPro" id="IPR018120">
    <property type="entry name" value="Glyco_hydro_1_AS"/>
</dbReference>
<dbReference type="AlphaFoldDB" id="D6Y6J1"/>
<protein>
    <recommendedName>
        <fullName evidence="3 12">Beta-glucosidase</fullName>
        <ecNumber evidence="3 12">3.2.1.21</ecNumber>
    </recommendedName>
</protein>
<feature type="active site" description="Nucleophile" evidence="9 11">
    <location>
        <position position="392"/>
    </location>
</feature>
<evidence type="ECO:0000256" key="11">
    <source>
        <dbReference type="PROSITE-ProRule" id="PRU10055"/>
    </source>
</evidence>
<feature type="compositionally biased region" description="Basic and acidic residues" evidence="13">
    <location>
        <begin position="26"/>
        <end position="35"/>
    </location>
</feature>
<dbReference type="PROSITE" id="PS00572">
    <property type="entry name" value="GLYCOSYL_HYDROL_F1_1"/>
    <property type="match status" value="1"/>
</dbReference>
<feature type="active site" description="Proton donor" evidence="9">
    <location>
        <position position="201"/>
    </location>
</feature>
<dbReference type="GO" id="GO:0030245">
    <property type="term" value="P:cellulose catabolic process"/>
    <property type="evidence" value="ECO:0007669"/>
    <property type="project" value="UniProtKB-KW"/>
</dbReference>
<dbReference type="PANTHER" id="PTHR10353">
    <property type="entry name" value="GLYCOSYL HYDROLASE"/>
    <property type="match status" value="1"/>
</dbReference>
<keyword evidence="5" id="KW-0136">Cellulose degradation</keyword>
<dbReference type="EC" id="3.2.1.21" evidence="3 12"/>
<dbReference type="FunFam" id="3.20.20.80:FF:000004">
    <property type="entry name" value="Beta-glucosidase 6-phospho-beta-glucosidase"/>
    <property type="match status" value="1"/>
</dbReference>
<dbReference type="InterPro" id="IPR001360">
    <property type="entry name" value="Glyco_hydro_1"/>
</dbReference>
<dbReference type="eggNOG" id="COG2723">
    <property type="taxonomic scope" value="Bacteria"/>
</dbReference>
<dbReference type="Proteomes" id="UP000006640">
    <property type="component" value="Chromosome"/>
</dbReference>
<evidence type="ECO:0000256" key="2">
    <source>
        <dbReference type="ARBA" id="ARBA00010838"/>
    </source>
</evidence>
<dbReference type="Gene3D" id="3.20.20.80">
    <property type="entry name" value="Glycosidases"/>
    <property type="match status" value="1"/>
</dbReference>
<dbReference type="GO" id="GO:0008422">
    <property type="term" value="F:beta-glucosidase activity"/>
    <property type="evidence" value="ECO:0007669"/>
    <property type="project" value="UniProtKB-EC"/>
</dbReference>
<evidence type="ECO:0000256" key="8">
    <source>
        <dbReference type="ARBA" id="ARBA00023326"/>
    </source>
</evidence>
<dbReference type="KEGG" id="tbi:Tbis_0839"/>